<keyword evidence="2 4" id="KW-0378">Hydrolase</keyword>
<evidence type="ECO:0000313" key="7">
    <source>
        <dbReference type="EMBL" id="KAK9870396.1"/>
    </source>
</evidence>
<dbReference type="Pfam" id="PF00481">
    <property type="entry name" value="PP2C"/>
    <property type="match status" value="2"/>
</dbReference>
<name>A0AAW1TQJ3_9CUCU</name>
<organism evidence="7 8">
    <name type="scientific">Henosepilachna vigintioctopunctata</name>
    <dbReference type="NCBI Taxonomy" id="420089"/>
    <lineage>
        <taxon>Eukaryota</taxon>
        <taxon>Metazoa</taxon>
        <taxon>Ecdysozoa</taxon>
        <taxon>Arthropoda</taxon>
        <taxon>Hexapoda</taxon>
        <taxon>Insecta</taxon>
        <taxon>Pterygota</taxon>
        <taxon>Neoptera</taxon>
        <taxon>Endopterygota</taxon>
        <taxon>Coleoptera</taxon>
        <taxon>Polyphaga</taxon>
        <taxon>Cucujiformia</taxon>
        <taxon>Coccinelloidea</taxon>
        <taxon>Coccinellidae</taxon>
        <taxon>Epilachninae</taxon>
        <taxon>Epilachnini</taxon>
        <taxon>Henosepilachna</taxon>
    </lineage>
</organism>
<dbReference type="InterPro" id="IPR036457">
    <property type="entry name" value="PPM-type-like_dom_sf"/>
</dbReference>
<dbReference type="Gene3D" id="3.60.40.10">
    <property type="entry name" value="PPM-type phosphatase domain"/>
    <property type="match status" value="1"/>
</dbReference>
<evidence type="ECO:0000256" key="2">
    <source>
        <dbReference type="ARBA" id="ARBA00022801"/>
    </source>
</evidence>
<dbReference type="Proteomes" id="UP001431783">
    <property type="component" value="Unassembled WGS sequence"/>
</dbReference>
<dbReference type="PANTHER" id="PTHR47992">
    <property type="entry name" value="PROTEIN PHOSPHATASE"/>
    <property type="match status" value="1"/>
</dbReference>
<dbReference type="SUPFAM" id="SSF81606">
    <property type="entry name" value="PP2C-like"/>
    <property type="match status" value="1"/>
</dbReference>
<feature type="transmembrane region" description="Helical" evidence="5">
    <location>
        <begin position="48"/>
        <end position="68"/>
    </location>
</feature>
<evidence type="ECO:0000256" key="3">
    <source>
        <dbReference type="ARBA" id="ARBA00022912"/>
    </source>
</evidence>
<dbReference type="InterPro" id="IPR000222">
    <property type="entry name" value="PP2C_BS"/>
</dbReference>
<dbReference type="PROSITE" id="PS01032">
    <property type="entry name" value="PPM_1"/>
    <property type="match status" value="1"/>
</dbReference>
<proteinExistence type="inferred from homology"/>
<dbReference type="InterPro" id="IPR001932">
    <property type="entry name" value="PPM-type_phosphatase-like_dom"/>
</dbReference>
<keyword evidence="3 4" id="KW-0904">Protein phosphatase</keyword>
<comment type="caution">
    <text evidence="7">The sequence shown here is derived from an EMBL/GenBank/DDBJ whole genome shotgun (WGS) entry which is preliminary data.</text>
</comment>
<comment type="similarity">
    <text evidence="4">Belongs to the PP2C family.</text>
</comment>
<keyword evidence="1" id="KW-0479">Metal-binding</keyword>
<dbReference type="SMART" id="SM00332">
    <property type="entry name" value="PP2Cc"/>
    <property type="match status" value="1"/>
</dbReference>
<keyword evidence="8" id="KW-1185">Reference proteome</keyword>
<keyword evidence="5" id="KW-0812">Transmembrane</keyword>
<evidence type="ECO:0000256" key="1">
    <source>
        <dbReference type="ARBA" id="ARBA00022723"/>
    </source>
</evidence>
<dbReference type="GO" id="GO:0046872">
    <property type="term" value="F:metal ion binding"/>
    <property type="evidence" value="ECO:0007669"/>
    <property type="project" value="UniProtKB-KW"/>
</dbReference>
<sequence length="475" mass="53583">MEDDLDDKILYQTYISHMKIMSKIVWGIPLNVSPISYSSHIWRVMRIYVFRPEVIIFSTIMLLIFLYMQAVDIWSRNLLGRLQYTINKNGRSKVDKLGLFSGGEAEKNSWQMKVGHIAAFAIQGRRPKMEDRFVINDNINNTGVGLFAVFDGHGGEFAANYAKEKLIQSLYDKVVEIKDLISGKKSIVKGALTMKEESKDEEKSKTPLVERRKSFKKINSITDECIRTSGKEITDPELLTKLNNISRPITREVKPSSTLILKKTEASDYFDKCGIVNYGKLITDEVLAADHSLLEAAKKNFDIAGTTALIAILEGSKLIVGNVGDSRGVMCDSRGNAIPLSFDHKPQQMRERKRIKEAGGFVTFNGVWRVAGILATSRALGDYPLKDKKFVIADPDILTFELEDHKPLFVILASDGLWDTFSNDEAVNFIKERLHEPDFGAKSLTLQSYFRGSLDNISVIIINFREHTFGYSNSE</sequence>
<evidence type="ECO:0000256" key="4">
    <source>
        <dbReference type="RuleBase" id="RU003465"/>
    </source>
</evidence>
<protein>
    <recommendedName>
        <fullName evidence="6">PPM-type phosphatase domain-containing protein</fullName>
    </recommendedName>
</protein>
<accession>A0AAW1TQJ3</accession>
<evidence type="ECO:0000259" key="6">
    <source>
        <dbReference type="PROSITE" id="PS51746"/>
    </source>
</evidence>
<dbReference type="CDD" id="cd00143">
    <property type="entry name" value="PP2Cc"/>
    <property type="match status" value="1"/>
</dbReference>
<reference evidence="7 8" key="1">
    <citation type="submission" date="2023-03" db="EMBL/GenBank/DDBJ databases">
        <title>Genome insight into feeding habits of ladybird beetles.</title>
        <authorList>
            <person name="Li H.-S."/>
            <person name="Huang Y.-H."/>
            <person name="Pang H."/>
        </authorList>
    </citation>
    <scope>NUCLEOTIDE SEQUENCE [LARGE SCALE GENOMIC DNA]</scope>
    <source>
        <strain evidence="7">SYSU_2023b</strain>
        <tissue evidence="7">Whole body</tissue>
    </source>
</reference>
<feature type="domain" description="PPM-type phosphatase" evidence="6">
    <location>
        <begin position="116"/>
        <end position="464"/>
    </location>
</feature>
<dbReference type="InterPro" id="IPR015655">
    <property type="entry name" value="PP2C"/>
</dbReference>
<dbReference type="GO" id="GO:0004722">
    <property type="term" value="F:protein serine/threonine phosphatase activity"/>
    <property type="evidence" value="ECO:0007669"/>
    <property type="project" value="InterPro"/>
</dbReference>
<dbReference type="EMBL" id="JARQZJ010000003">
    <property type="protein sequence ID" value="KAK9870396.1"/>
    <property type="molecule type" value="Genomic_DNA"/>
</dbReference>
<dbReference type="AlphaFoldDB" id="A0AAW1TQJ3"/>
<evidence type="ECO:0000256" key="5">
    <source>
        <dbReference type="SAM" id="Phobius"/>
    </source>
</evidence>
<keyword evidence="5" id="KW-1133">Transmembrane helix</keyword>
<dbReference type="PROSITE" id="PS51746">
    <property type="entry name" value="PPM_2"/>
    <property type="match status" value="1"/>
</dbReference>
<keyword evidence="5" id="KW-0472">Membrane</keyword>
<evidence type="ECO:0000313" key="8">
    <source>
        <dbReference type="Proteomes" id="UP001431783"/>
    </source>
</evidence>
<gene>
    <name evidence="7" type="ORF">WA026_007965</name>
</gene>